<feature type="compositionally biased region" description="Acidic residues" evidence="1">
    <location>
        <begin position="286"/>
        <end position="295"/>
    </location>
</feature>
<feature type="region of interest" description="Disordered" evidence="1">
    <location>
        <begin position="60"/>
        <end position="108"/>
    </location>
</feature>
<dbReference type="EMBL" id="JAODUO010000914">
    <property type="protein sequence ID" value="KAK2172983.1"/>
    <property type="molecule type" value="Genomic_DNA"/>
</dbReference>
<reference evidence="2" key="1">
    <citation type="journal article" date="2023" name="Mol. Biol. Evol.">
        <title>Third-Generation Sequencing Reveals the Adaptive Role of the Epigenome in Three Deep-Sea Polychaetes.</title>
        <authorList>
            <person name="Perez M."/>
            <person name="Aroh O."/>
            <person name="Sun Y."/>
            <person name="Lan Y."/>
            <person name="Juniper S.K."/>
            <person name="Young C.R."/>
            <person name="Angers B."/>
            <person name="Qian P.Y."/>
        </authorList>
    </citation>
    <scope>NUCLEOTIDE SEQUENCE</scope>
    <source>
        <strain evidence="2">R07B-5</strain>
    </source>
</reference>
<evidence type="ECO:0000313" key="3">
    <source>
        <dbReference type="Proteomes" id="UP001209878"/>
    </source>
</evidence>
<evidence type="ECO:0000313" key="2">
    <source>
        <dbReference type="EMBL" id="KAK2172983.1"/>
    </source>
</evidence>
<feature type="compositionally biased region" description="Basic and acidic residues" evidence="1">
    <location>
        <begin position="225"/>
        <end position="250"/>
    </location>
</feature>
<feature type="compositionally biased region" description="Polar residues" evidence="1">
    <location>
        <begin position="251"/>
        <end position="263"/>
    </location>
</feature>
<feature type="region of interest" description="Disordered" evidence="1">
    <location>
        <begin position="218"/>
        <end position="298"/>
    </location>
</feature>
<feature type="compositionally biased region" description="Basic and acidic residues" evidence="1">
    <location>
        <begin position="87"/>
        <end position="98"/>
    </location>
</feature>
<feature type="compositionally biased region" description="Basic and acidic residues" evidence="1">
    <location>
        <begin position="318"/>
        <end position="329"/>
    </location>
</feature>
<gene>
    <name evidence="2" type="ORF">NP493_913g02036</name>
</gene>
<proteinExistence type="predicted"/>
<protein>
    <submittedName>
        <fullName evidence="2">Uncharacterized protein</fullName>
    </submittedName>
</protein>
<accession>A0AAD9KK14</accession>
<comment type="caution">
    <text evidence="2">The sequence shown here is derived from an EMBL/GenBank/DDBJ whole genome shotgun (WGS) entry which is preliminary data.</text>
</comment>
<keyword evidence="3" id="KW-1185">Reference proteome</keyword>
<name>A0AAD9KK14_RIDPI</name>
<evidence type="ECO:0000256" key="1">
    <source>
        <dbReference type="SAM" id="MobiDB-lite"/>
    </source>
</evidence>
<sequence length="651" mass="71580">MTAPSLQDNLHALQDDTMSQESDVLINLDATKCQALSPGTSSARVALGFDEDDRKEQAAEHTQYGQSDSIRGTLMGNPCRQNQNYANRKENGKGHDPVSWKGPQVERLGSTEGVGNVCQIKGDKKLTASNGGDGVKGQQFVKMSAGDGVNIDEDISEDRKNERHNGCHGDIGDATKKRVLQKETFDETNNCVKESHAIEDTQDVTTGDTVICCDSDPSEQCHGATPEKDHSDTHEKYGSDTHEEGDKDVTQDLTVDNSHSSDMTDTDDNGGFGEQGKYIGRKEGVDSDEGEDTETREETLSKTLTVLRPLLGQLARSQKQERDRIERELSTSGATKLKRENKTELVGQTQLLHVRQRRLVMLVQQHRRLVDKIGSSVMRKDQPLKSHKDSRCGSLMMSLSTTGEKEGDGYSTFHKTLEMTDAKLQGNTVASTRGISSIITQDGATIDLTTVVMKHKDPPGGSSRGIDKKQKTSSIFRAPYKDTVTVHDSGGDGNSKTFPDGKTMTCELWGISEDSEMCCSKMAQNRSTIIVSSNANIQPTCSLTAAATTANNIFHDDKPLSRFRHVTKKTNDRGQDDHVTNKGETKVRRAPAPCKTTRGNLWALMGKRYVTLIDDAELFPSNSFLPSNFWDTPGFKGVDLPRELIDSIECW</sequence>
<dbReference type="AlphaFoldDB" id="A0AAD9KK14"/>
<organism evidence="2 3">
    <name type="scientific">Ridgeia piscesae</name>
    <name type="common">Tubeworm</name>
    <dbReference type="NCBI Taxonomy" id="27915"/>
    <lineage>
        <taxon>Eukaryota</taxon>
        <taxon>Metazoa</taxon>
        <taxon>Spiralia</taxon>
        <taxon>Lophotrochozoa</taxon>
        <taxon>Annelida</taxon>
        <taxon>Polychaeta</taxon>
        <taxon>Sedentaria</taxon>
        <taxon>Canalipalpata</taxon>
        <taxon>Sabellida</taxon>
        <taxon>Siboglinidae</taxon>
        <taxon>Ridgeia</taxon>
    </lineage>
</organism>
<feature type="region of interest" description="Disordered" evidence="1">
    <location>
        <begin position="317"/>
        <end position="336"/>
    </location>
</feature>
<dbReference type="Proteomes" id="UP001209878">
    <property type="component" value="Unassembled WGS sequence"/>
</dbReference>